<organism evidence="1 2">
    <name type="scientific">Archangium gephyra</name>
    <dbReference type="NCBI Taxonomy" id="48"/>
    <lineage>
        <taxon>Bacteria</taxon>
        <taxon>Pseudomonadati</taxon>
        <taxon>Myxococcota</taxon>
        <taxon>Myxococcia</taxon>
        <taxon>Myxococcales</taxon>
        <taxon>Cystobacterineae</taxon>
        <taxon>Archangiaceae</taxon>
        <taxon>Archangium</taxon>
    </lineage>
</organism>
<proteinExistence type="predicted"/>
<gene>
    <name evidence="1" type="ORF">DI536_07580</name>
</gene>
<dbReference type="EMBL" id="QFQP01000004">
    <property type="protein sequence ID" value="PZR16142.1"/>
    <property type="molecule type" value="Genomic_DNA"/>
</dbReference>
<dbReference type="Proteomes" id="UP000249061">
    <property type="component" value="Unassembled WGS sequence"/>
</dbReference>
<protein>
    <submittedName>
        <fullName evidence="1">Uncharacterized protein</fullName>
    </submittedName>
</protein>
<sequence>MKATIAFTIWAYEASFVKVLVDGKEVKSVGLPAGGFYDFHGAELQKLAGRTVELKATNKGVAAQVYYDEGFMVPADNGRGSGKRFMTYVGTETTGENDLNVIAQGLDANVKVRNLKTNATLFEGKVKKGGLKTLTLKDVFVEVTSDVPVNAVVAGFEHFKGGYAEVAVARRSQ</sequence>
<comment type="caution">
    <text evidence="1">The sequence shown here is derived from an EMBL/GenBank/DDBJ whole genome shotgun (WGS) entry which is preliminary data.</text>
</comment>
<name>A0A2W5TNA6_9BACT</name>
<dbReference type="AlphaFoldDB" id="A0A2W5TNA6"/>
<reference evidence="1 2" key="1">
    <citation type="submission" date="2017-08" db="EMBL/GenBank/DDBJ databases">
        <title>Infants hospitalized years apart are colonized by the same room-sourced microbial strains.</title>
        <authorList>
            <person name="Brooks B."/>
            <person name="Olm M.R."/>
            <person name="Firek B.A."/>
            <person name="Baker R."/>
            <person name="Thomas B.C."/>
            <person name="Morowitz M.J."/>
            <person name="Banfield J.F."/>
        </authorList>
    </citation>
    <scope>NUCLEOTIDE SEQUENCE [LARGE SCALE GENOMIC DNA]</scope>
    <source>
        <strain evidence="1">S2_003_000_R2_14</strain>
    </source>
</reference>
<evidence type="ECO:0000313" key="1">
    <source>
        <dbReference type="EMBL" id="PZR16142.1"/>
    </source>
</evidence>
<accession>A0A2W5TNA6</accession>
<evidence type="ECO:0000313" key="2">
    <source>
        <dbReference type="Proteomes" id="UP000249061"/>
    </source>
</evidence>